<feature type="binding site" evidence="9">
    <location>
        <position position="45"/>
    </location>
    <ligand>
        <name>ATP</name>
        <dbReference type="ChEBI" id="CHEBI:30616"/>
    </ligand>
</feature>
<feature type="region of interest" description="Disordered" evidence="10">
    <location>
        <begin position="760"/>
        <end position="785"/>
    </location>
</feature>
<dbReference type="InterPro" id="IPR051131">
    <property type="entry name" value="NEK_Ser/Thr_kinase_NIMA"/>
</dbReference>
<dbReference type="PROSITE" id="PS00108">
    <property type="entry name" value="PROTEIN_KINASE_ST"/>
    <property type="match status" value="1"/>
</dbReference>
<dbReference type="PROSITE" id="PS00107">
    <property type="entry name" value="PROTEIN_KINASE_ATP"/>
    <property type="match status" value="1"/>
</dbReference>
<dbReference type="InterPro" id="IPR043136">
    <property type="entry name" value="B30.2/SPRY_sf"/>
</dbReference>
<keyword evidence="5 12" id="KW-0418">Kinase</keyword>
<comment type="catalytic activity">
    <reaction evidence="8">
        <text>L-seryl-[protein] + ATP = O-phospho-L-seryl-[protein] + ADP + H(+)</text>
        <dbReference type="Rhea" id="RHEA:17989"/>
        <dbReference type="Rhea" id="RHEA-COMP:9863"/>
        <dbReference type="Rhea" id="RHEA-COMP:11604"/>
        <dbReference type="ChEBI" id="CHEBI:15378"/>
        <dbReference type="ChEBI" id="CHEBI:29999"/>
        <dbReference type="ChEBI" id="CHEBI:30616"/>
        <dbReference type="ChEBI" id="CHEBI:83421"/>
        <dbReference type="ChEBI" id="CHEBI:456216"/>
        <dbReference type="EC" id="2.7.11.1"/>
    </reaction>
</comment>
<dbReference type="SMART" id="SM00220">
    <property type="entry name" value="S_TKc"/>
    <property type="match status" value="1"/>
</dbReference>
<dbReference type="EC" id="2.7.11.1" evidence="1"/>
<evidence type="ECO:0000256" key="5">
    <source>
        <dbReference type="ARBA" id="ARBA00022777"/>
    </source>
</evidence>
<reference evidence="12 13" key="1">
    <citation type="journal article" date="2022" name="bioRxiv">
        <title>Genomics of Preaxostyla Flagellates Illuminates Evolutionary Transitions and the Path Towards Mitochondrial Loss.</title>
        <authorList>
            <person name="Novak L.V.F."/>
            <person name="Treitli S.C."/>
            <person name="Pyrih J."/>
            <person name="Halakuc P."/>
            <person name="Pipaliya S.V."/>
            <person name="Vacek V."/>
            <person name="Brzon O."/>
            <person name="Soukal P."/>
            <person name="Eme L."/>
            <person name="Dacks J.B."/>
            <person name="Karnkowska A."/>
            <person name="Elias M."/>
            <person name="Hampl V."/>
        </authorList>
    </citation>
    <scope>NUCLEOTIDE SEQUENCE [LARGE SCALE GENOMIC DNA]</scope>
    <source>
        <strain evidence="12">NAU3</strain>
        <tissue evidence="12">Gut</tissue>
    </source>
</reference>
<dbReference type="Pfam" id="PF00069">
    <property type="entry name" value="Pkinase"/>
    <property type="match status" value="1"/>
</dbReference>
<evidence type="ECO:0000256" key="9">
    <source>
        <dbReference type="PROSITE-ProRule" id="PRU10141"/>
    </source>
</evidence>
<evidence type="ECO:0000256" key="7">
    <source>
        <dbReference type="ARBA" id="ARBA00047899"/>
    </source>
</evidence>
<feature type="compositionally biased region" description="Low complexity" evidence="10">
    <location>
        <begin position="1352"/>
        <end position="1361"/>
    </location>
</feature>
<dbReference type="InterPro" id="IPR008271">
    <property type="entry name" value="Ser/Thr_kinase_AS"/>
</dbReference>
<dbReference type="Gene3D" id="2.60.120.920">
    <property type="match status" value="1"/>
</dbReference>
<name>A0ABQ9X988_9EUKA</name>
<dbReference type="CDD" id="cd08215">
    <property type="entry name" value="STKc_Nek"/>
    <property type="match status" value="1"/>
</dbReference>
<evidence type="ECO:0000313" key="12">
    <source>
        <dbReference type="EMBL" id="KAK2947870.1"/>
    </source>
</evidence>
<dbReference type="InterPro" id="IPR017441">
    <property type="entry name" value="Protein_kinase_ATP_BS"/>
</dbReference>
<keyword evidence="13" id="KW-1185">Reference proteome</keyword>
<feature type="compositionally biased region" description="Polar residues" evidence="10">
    <location>
        <begin position="814"/>
        <end position="850"/>
    </location>
</feature>
<sequence length="1571" mass="171821">MSSEPPIFSNSSKNDYTFLRKIGQGAYGRVYLAIQKRTNRTFVVKTMECMCDEEAEDASKEIGLLSSLHSPLIVGFEESFVHKESVFIVMEYCDSGDAGQLIRRYRKENKLIPESKILDIFTHITFALRELHKQKVLHRDIKSENVYLTTPGVAKLGDFGVSRNLRHTFEMASTMTGTPFYMSPELLTGQLYNSKSDIWSLGVLFYELATLHVPFNATNIPQLLQRIEDGEVDALPAQYSADMSELVINILDTDSNARPSANDLLHYPIIVKRMKDFVKFWRGPGLSEEEQQQSNTPSFRAVLSEYDTFLQSLQPVQPLPPPSKSRLSTRFQKVTIDPTLPISSLLSQLRSPSLLSSFTDTNPSLSTSSVTKQFQPSAASLSIYQECLSRIFEHFADQADLSQYFLDQHFLTSLNGILDLCISILHNTLGLAVNGTVTDGRQLTQVFGVIKMISTILASMNQVDPHHHIVIPDHEVFSTFIAMLGTLCHAFVSLVEGRFNDSVTKPQCFLPNSETDENPTLFSATFSILSTLLVLLKSSSELISQEQFAHILSSILVLLPCPLLLTTYQADALVVIMCIQEIARRGTKVVGTQTRNQFDLEFESAKAIENIAAFITLNRSQLLNEHCSLAIAMISKYKPLSPSLGSVVRVLGEMLVSGDPEPTLDACYALLALSEHPGNHSMLFSSNVVPVLIVLLKCDFAEIASTAAFILLDVARSSEKGVKRGGLGATATPSNRTRLLECGVLETVVPLIVGLRELFEDDSPSKPPSPHSVTSPRLSTPSRPSSFVFVSHEHAQIKEHERWDRENAEWNVVPSSHNTTFSSPNVPPSSHSTDSQIGDTNPSSNTTPTARSPKHEHNSFTTPLSPTNTRSPHSNLASSLPNPSLLQSSLSASPLQSSISSSPLQSSFSSSPSTCSSEVSLAVRSEIAEPLFWILNHLVSDGDEGVIERVLELGVLSSLLFFPTHSLNSKLMKKAAFVTSASSLEKVPFLSLMVLSEIVQGSHSQVRRVVDGGLLRCVAKVLEIVGGRKSLHVYSCRILLRIAQSGSRVSSPSPLFLLPSSFISREPVRFSAHSDPPKTDISPRPSHPNSFFSAFTPELLLSALAMFSSSSSSHLAQTIALFFIFLFAGRVFPSSLLGLVQTVLGGEKEGRERKRDKRKGDKKDTEEKNKKTGEETTKREKDVLSALQTLWLHPSDVNRLNDDAFDQIKRDPISLSAVLSELADEERGRRLEPALSQFPSIPSAAQYLSSPRDVMEMSTQRPFWSHPSSNGVLLLGESAVSLSSTPTTLVLIPTFMTGLWRFVCVVGSEEKREDERVGVCDVEGGKGRTGSVVQPSSLSPLSPTNQLHSPLTSNAPTSSPFSSPPHTPTFASSPPNPLSIHQQLHSAVTSSALPPSQPGADRKNENPLVKRRAEGQKSRTQSLHSVSSVRHSSRFKVGKKEEGGSPPSLGLLSTTSLFPSHFVSVVGCVAASVGMQSSGEVLVGGSVGGRVSGWKEGQELGIQLDMTRRTAVFFVDNTPLPFVFTRLPPNLAIAVTLTQPGSSVRFVSLNEITKDQLIPQPPQSLTINSRL</sequence>
<feature type="compositionally biased region" description="Low complexity" evidence="10">
    <location>
        <begin position="871"/>
        <end position="891"/>
    </location>
</feature>
<comment type="caution">
    <text evidence="12">The sequence shown here is derived from an EMBL/GenBank/DDBJ whole genome shotgun (WGS) entry which is preliminary data.</text>
</comment>
<keyword evidence="3 12" id="KW-0808">Transferase</keyword>
<feature type="region of interest" description="Disordered" evidence="10">
    <location>
        <begin position="814"/>
        <end position="891"/>
    </location>
</feature>
<evidence type="ECO:0000256" key="10">
    <source>
        <dbReference type="SAM" id="MobiDB-lite"/>
    </source>
</evidence>
<feature type="compositionally biased region" description="Polar residues" evidence="10">
    <location>
        <begin position="859"/>
        <end position="870"/>
    </location>
</feature>
<evidence type="ECO:0000256" key="6">
    <source>
        <dbReference type="ARBA" id="ARBA00022840"/>
    </source>
</evidence>
<dbReference type="Gene3D" id="1.25.10.10">
    <property type="entry name" value="Leucine-rich Repeat Variant"/>
    <property type="match status" value="1"/>
</dbReference>
<dbReference type="PANTHER" id="PTHR44899:SF3">
    <property type="entry name" value="SERINE_THREONINE-PROTEIN KINASE NEK1"/>
    <property type="match status" value="1"/>
</dbReference>
<dbReference type="InterPro" id="IPR000719">
    <property type="entry name" value="Prot_kinase_dom"/>
</dbReference>
<feature type="compositionally biased region" description="Basic and acidic residues" evidence="10">
    <location>
        <begin position="1313"/>
        <end position="1326"/>
    </location>
</feature>
<proteinExistence type="predicted"/>
<comment type="catalytic activity">
    <reaction evidence="7">
        <text>L-threonyl-[protein] + ATP = O-phospho-L-threonyl-[protein] + ADP + H(+)</text>
        <dbReference type="Rhea" id="RHEA:46608"/>
        <dbReference type="Rhea" id="RHEA-COMP:11060"/>
        <dbReference type="Rhea" id="RHEA-COMP:11605"/>
        <dbReference type="ChEBI" id="CHEBI:15378"/>
        <dbReference type="ChEBI" id="CHEBI:30013"/>
        <dbReference type="ChEBI" id="CHEBI:30616"/>
        <dbReference type="ChEBI" id="CHEBI:61977"/>
        <dbReference type="ChEBI" id="CHEBI:456216"/>
        <dbReference type="EC" id="2.7.11.1"/>
    </reaction>
</comment>
<evidence type="ECO:0000256" key="2">
    <source>
        <dbReference type="ARBA" id="ARBA00022527"/>
    </source>
</evidence>
<dbReference type="PROSITE" id="PS50011">
    <property type="entry name" value="PROTEIN_KINASE_DOM"/>
    <property type="match status" value="1"/>
</dbReference>
<organism evidence="12 13">
    <name type="scientific">Blattamonas nauphoetae</name>
    <dbReference type="NCBI Taxonomy" id="2049346"/>
    <lineage>
        <taxon>Eukaryota</taxon>
        <taxon>Metamonada</taxon>
        <taxon>Preaxostyla</taxon>
        <taxon>Oxymonadida</taxon>
        <taxon>Blattamonas</taxon>
    </lineage>
</organism>
<protein>
    <recommendedName>
        <fullName evidence="1">non-specific serine/threonine protein kinase</fullName>
        <ecNumber evidence="1">2.7.11.1</ecNumber>
    </recommendedName>
</protein>
<dbReference type="EMBL" id="JARBJD010000189">
    <property type="protein sequence ID" value="KAK2947870.1"/>
    <property type="molecule type" value="Genomic_DNA"/>
</dbReference>
<dbReference type="Proteomes" id="UP001281761">
    <property type="component" value="Unassembled WGS sequence"/>
</dbReference>
<keyword evidence="6 9" id="KW-0067">ATP-binding</keyword>
<dbReference type="InterPro" id="IPR011009">
    <property type="entry name" value="Kinase-like_dom_sf"/>
</dbReference>
<dbReference type="PANTHER" id="PTHR44899">
    <property type="entry name" value="CAMK FAMILY PROTEIN KINASE"/>
    <property type="match status" value="1"/>
</dbReference>
<evidence type="ECO:0000256" key="8">
    <source>
        <dbReference type="ARBA" id="ARBA00048679"/>
    </source>
</evidence>
<dbReference type="GO" id="GO:0004674">
    <property type="term" value="F:protein serine/threonine kinase activity"/>
    <property type="evidence" value="ECO:0007669"/>
    <property type="project" value="UniProtKB-EC"/>
</dbReference>
<dbReference type="SUPFAM" id="SSF56112">
    <property type="entry name" value="Protein kinase-like (PK-like)"/>
    <property type="match status" value="1"/>
</dbReference>
<dbReference type="InterPro" id="IPR016024">
    <property type="entry name" value="ARM-type_fold"/>
</dbReference>
<dbReference type="InterPro" id="IPR011989">
    <property type="entry name" value="ARM-like"/>
</dbReference>
<feature type="compositionally biased region" description="Low complexity" evidence="10">
    <location>
        <begin position="771"/>
        <end position="785"/>
    </location>
</feature>
<evidence type="ECO:0000256" key="3">
    <source>
        <dbReference type="ARBA" id="ARBA00022679"/>
    </source>
</evidence>
<feature type="domain" description="Protein kinase" evidence="11">
    <location>
        <begin position="16"/>
        <end position="270"/>
    </location>
</feature>
<dbReference type="Gene3D" id="1.10.510.10">
    <property type="entry name" value="Transferase(Phosphotransferase) domain 1"/>
    <property type="match status" value="1"/>
</dbReference>
<gene>
    <name evidence="12" type="ORF">BLNAU_17195</name>
</gene>
<evidence type="ECO:0000256" key="4">
    <source>
        <dbReference type="ARBA" id="ARBA00022741"/>
    </source>
</evidence>
<feature type="compositionally biased region" description="Polar residues" evidence="10">
    <location>
        <begin position="1379"/>
        <end position="1394"/>
    </location>
</feature>
<feature type="region of interest" description="Disordered" evidence="10">
    <location>
        <begin position="1147"/>
        <end position="1179"/>
    </location>
</feature>
<dbReference type="SUPFAM" id="SSF48371">
    <property type="entry name" value="ARM repeat"/>
    <property type="match status" value="1"/>
</dbReference>
<evidence type="ECO:0000259" key="11">
    <source>
        <dbReference type="PROSITE" id="PS50011"/>
    </source>
</evidence>
<feature type="region of interest" description="Disordered" evidence="10">
    <location>
        <begin position="1313"/>
        <end position="1448"/>
    </location>
</feature>
<keyword evidence="2" id="KW-0723">Serine/threonine-protein kinase</keyword>
<evidence type="ECO:0000313" key="13">
    <source>
        <dbReference type="Proteomes" id="UP001281761"/>
    </source>
</evidence>
<evidence type="ECO:0000256" key="1">
    <source>
        <dbReference type="ARBA" id="ARBA00012513"/>
    </source>
</evidence>
<accession>A0ABQ9X988</accession>
<keyword evidence="4 9" id="KW-0547">Nucleotide-binding</keyword>